<dbReference type="InterPro" id="IPR046524">
    <property type="entry name" value="DUF6701"/>
</dbReference>
<dbReference type="KEGG" id="pvac:HC248_03392"/>
<feature type="domain" description="DUF6701" evidence="2">
    <location>
        <begin position="412"/>
        <end position="917"/>
    </location>
</feature>
<reference evidence="3 4" key="1">
    <citation type="submission" date="2020-04" db="EMBL/GenBank/DDBJ databases">
        <title>Complete genome of a Psychrophilic, Marine, Gas Vacuolate Bacterium Polaromonas vacuolata KCTC 22033T.</title>
        <authorList>
            <person name="Hwang K."/>
            <person name="Kim K.M."/>
        </authorList>
    </citation>
    <scope>NUCLEOTIDE SEQUENCE [LARGE SCALE GENOMIC DNA]</scope>
    <source>
        <strain evidence="3 4">KCTC 22033</strain>
    </source>
</reference>
<dbReference type="Pfam" id="PF20419">
    <property type="entry name" value="DUF6701"/>
    <property type="match status" value="1"/>
</dbReference>
<dbReference type="AlphaFoldDB" id="A0A6H2HDU1"/>
<organism evidence="3 4">
    <name type="scientific">Polaromonas vacuolata</name>
    <dbReference type="NCBI Taxonomy" id="37448"/>
    <lineage>
        <taxon>Bacteria</taxon>
        <taxon>Pseudomonadati</taxon>
        <taxon>Pseudomonadota</taxon>
        <taxon>Betaproteobacteria</taxon>
        <taxon>Burkholderiales</taxon>
        <taxon>Comamonadaceae</taxon>
        <taxon>Polaromonas</taxon>
    </lineage>
</organism>
<evidence type="ECO:0000256" key="1">
    <source>
        <dbReference type="SAM" id="SignalP"/>
    </source>
</evidence>
<protein>
    <recommendedName>
        <fullName evidence="2">DUF6701 domain-containing protein</fullName>
    </recommendedName>
</protein>
<evidence type="ECO:0000313" key="4">
    <source>
        <dbReference type="Proteomes" id="UP000502041"/>
    </source>
</evidence>
<dbReference type="RefSeq" id="WP_168923469.1">
    <property type="nucleotide sequence ID" value="NZ_CP051461.1"/>
</dbReference>
<sequence length="919" mass="91478">MSRYPSVVVRKPTRLVALLLCLSLLLVGMPVQAIDFHFSSDANSLPAGCSIISADNYVCSSLTLAAGDTLTVVSTAPVTLKIDGAFTAGASSFVNATGQVADLTISVGAAAALGANVIANANIIGSAAVSVGADSKLGGSISTVGGAIVLGAGSTVVGAVSTDSGALTVGAGSNVTGNVSTVSGALTLGASSQIVGNISTVTGAITLGALFNADGSISTESGVISVGAGSVVKGSITSTSGVIGVGANSQVSGAIASVSGAVTVGADSVVSGGVASQTGAVTAGAGVVVCGSSYAAGSVCSLNAAAFDCLEHSANQTLDSTSRRPLYTRLAGQTFAFDVVALQVNGNLQTSYVVNGGPSKTLSLELVDGADSTACESRAAVGSAQSLVLSSTDQGRKVSPALGVTSAYASLRCRIRDTTVSPALVSCSSESFAVRPSGFTVTSPDANADPSGSGASAASVIKAGAQFGLTATSSALGYKGTPVLDPSQLQAHAGALQVGALSGSFGLASADIGAASGINFRYGEVGYFRLNAGALVDSSFTAQDQAAGRCVAGSFSNQVDASGRIGCNIGSLESPFFGRFIPDHFAVSAGRFANRCSGAACTDVAGPSESRFTYAGEDFSIRSFTLSASNGFAPSSITRNYDGAFARFDATAAGNFGFAAVNLTDGTTPTSATAFANGGAAGQLQLLSSEGQWTEGVGRMSAAFRLNRTAAPAGPFEALRIGIDPLDLDQVGALTGDKSLASQVGTSAVNDRVLIGSSIIRHGRVRLKSSCISELQDLPLSLRAEYWDGQFWRLNADDIGTRVTLSIAPVSTPDISAKTCVLESANLSGRGCAQPVAVAGRSFLQGGLNGTDSQGVAGFAGNFNLWLKSPGAGNSGGVSVSAAVPTWLQFAWQASTLSNPVVNANFGSCSPVIYKRENF</sequence>
<accession>A0A6H2HDU1</accession>
<evidence type="ECO:0000313" key="3">
    <source>
        <dbReference type="EMBL" id="QJC58055.1"/>
    </source>
</evidence>
<dbReference type="Proteomes" id="UP000502041">
    <property type="component" value="Chromosome"/>
</dbReference>
<keyword evidence="1" id="KW-0732">Signal</keyword>
<feature type="signal peptide" evidence="1">
    <location>
        <begin position="1"/>
        <end position="33"/>
    </location>
</feature>
<dbReference type="EMBL" id="CP051461">
    <property type="protein sequence ID" value="QJC58055.1"/>
    <property type="molecule type" value="Genomic_DNA"/>
</dbReference>
<proteinExistence type="predicted"/>
<gene>
    <name evidence="3" type="ORF">HC248_03392</name>
</gene>
<evidence type="ECO:0000259" key="2">
    <source>
        <dbReference type="Pfam" id="PF20419"/>
    </source>
</evidence>
<feature type="chain" id="PRO_5026209954" description="DUF6701 domain-containing protein" evidence="1">
    <location>
        <begin position="34"/>
        <end position="919"/>
    </location>
</feature>
<keyword evidence="4" id="KW-1185">Reference proteome</keyword>
<name>A0A6H2HDU1_9BURK</name>